<dbReference type="EMBL" id="JBJKFK010000154">
    <property type="protein sequence ID" value="KAL3319247.1"/>
    <property type="molecule type" value="Genomic_DNA"/>
</dbReference>
<dbReference type="PROSITE" id="PS50021">
    <property type="entry name" value="CH"/>
    <property type="match status" value="1"/>
</dbReference>
<comment type="caution">
    <text evidence="3">The sequence shown here is derived from an EMBL/GenBank/DDBJ whole genome shotgun (WGS) entry which is preliminary data.</text>
</comment>
<evidence type="ECO:0000313" key="3">
    <source>
        <dbReference type="EMBL" id="KAL3319247.1"/>
    </source>
</evidence>
<dbReference type="AlphaFoldDB" id="A0ABD2QIA5"/>
<feature type="domain" description="Calponin-homology (CH)" evidence="2">
    <location>
        <begin position="1"/>
        <end position="87"/>
    </location>
</feature>
<name>A0ABD2QIA5_9PLAT</name>
<accession>A0ABD2QIA5</accession>
<sequence length="165" mass="18857">MGVCIRDLKDSWQDGLGICALVHHFYPQAYRMTTVTSLGRVARFELAFASANTLAGIQQLFTSDDLMAPDCEELWALYLELFVRRFYENARNHYEDTTELISMLDFAERQHRWQENQNSVLAYQSTLPRPQSSRSGRARSTTSNDSAVVLQKSIDEISRTSNAKP</sequence>
<dbReference type="Proteomes" id="UP001626550">
    <property type="component" value="Unassembled WGS sequence"/>
</dbReference>
<evidence type="ECO:0000256" key="1">
    <source>
        <dbReference type="SAM" id="MobiDB-lite"/>
    </source>
</evidence>
<reference evidence="3 4" key="1">
    <citation type="submission" date="2024-11" db="EMBL/GenBank/DDBJ databases">
        <title>Adaptive evolution of stress response genes in parasites aligns with host niche diversity.</title>
        <authorList>
            <person name="Hahn C."/>
            <person name="Resl P."/>
        </authorList>
    </citation>
    <scope>NUCLEOTIDE SEQUENCE [LARGE SCALE GENOMIC DNA]</scope>
    <source>
        <strain evidence="3">EGGRZ-B1_66</strain>
        <tissue evidence="3">Body</tissue>
    </source>
</reference>
<dbReference type="Pfam" id="PF00307">
    <property type="entry name" value="CH"/>
    <property type="match status" value="1"/>
</dbReference>
<dbReference type="PANTHER" id="PTHR23167:SF46">
    <property type="entry name" value="EPS15 HOMOLOGY DOMAIN CONTAINING PROTEIN-BINDING PROTEIN 1, ISOFORM F"/>
    <property type="match status" value="1"/>
</dbReference>
<protein>
    <recommendedName>
        <fullName evidence="2">Calponin-homology (CH) domain-containing protein</fullName>
    </recommendedName>
</protein>
<organism evidence="3 4">
    <name type="scientific">Cichlidogyrus casuarinus</name>
    <dbReference type="NCBI Taxonomy" id="1844966"/>
    <lineage>
        <taxon>Eukaryota</taxon>
        <taxon>Metazoa</taxon>
        <taxon>Spiralia</taxon>
        <taxon>Lophotrochozoa</taxon>
        <taxon>Platyhelminthes</taxon>
        <taxon>Monogenea</taxon>
        <taxon>Monopisthocotylea</taxon>
        <taxon>Dactylogyridea</taxon>
        <taxon>Ancyrocephalidae</taxon>
        <taxon>Cichlidogyrus</taxon>
    </lineage>
</organism>
<proteinExistence type="predicted"/>
<keyword evidence="4" id="KW-1185">Reference proteome</keyword>
<feature type="compositionally biased region" description="Low complexity" evidence="1">
    <location>
        <begin position="132"/>
        <end position="143"/>
    </location>
</feature>
<feature type="region of interest" description="Disordered" evidence="1">
    <location>
        <begin position="124"/>
        <end position="165"/>
    </location>
</feature>
<dbReference type="InterPro" id="IPR001715">
    <property type="entry name" value="CH_dom"/>
</dbReference>
<dbReference type="InterPro" id="IPR050540">
    <property type="entry name" value="F-actin_Monoox_Mical"/>
</dbReference>
<evidence type="ECO:0000313" key="4">
    <source>
        <dbReference type="Proteomes" id="UP001626550"/>
    </source>
</evidence>
<gene>
    <name evidence="3" type="ORF">Ciccas_002086</name>
</gene>
<evidence type="ECO:0000259" key="2">
    <source>
        <dbReference type="PROSITE" id="PS50021"/>
    </source>
</evidence>
<dbReference type="InterPro" id="IPR036872">
    <property type="entry name" value="CH_dom_sf"/>
</dbReference>
<dbReference type="Gene3D" id="1.10.418.10">
    <property type="entry name" value="Calponin-like domain"/>
    <property type="match status" value="1"/>
</dbReference>
<dbReference type="SUPFAM" id="SSF47576">
    <property type="entry name" value="Calponin-homology domain, CH-domain"/>
    <property type="match status" value="1"/>
</dbReference>
<dbReference type="PANTHER" id="PTHR23167">
    <property type="entry name" value="CALPONIN HOMOLOGY DOMAIN-CONTAINING PROTEIN DDB_G0272472-RELATED"/>
    <property type="match status" value="1"/>
</dbReference>